<accession>A0A0Q9XUC5</accession>
<proteinExistence type="predicted"/>
<dbReference type="PATRIC" id="fig|217031.4.peg.4180"/>
<sequence>MGINGKRFQINMIDKDMVEIWLALALSTEKLTGCGGQRRCARTACIYRCTTEYFLYQNICLSGLTKALVHFLVDKGGKVWQKQL</sequence>
<comment type="caution">
    <text evidence="1">The sequence shown here is derived from an EMBL/GenBank/DDBJ whole genome shotgun (WGS) entry which is preliminary data.</text>
</comment>
<evidence type="ECO:0000313" key="1">
    <source>
        <dbReference type="EMBL" id="KRG11951.1"/>
    </source>
</evidence>
<dbReference type="Proteomes" id="UP000053881">
    <property type="component" value="Unassembled WGS sequence"/>
</dbReference>
<name>A0A0Q9XUC5_9BACI</name>
<dbReference type="AlphaFoldDB" id="A0A0Q9XUC5"/>
<dbReference type="EMBL" id="LGPB01000103">
    <property type="protein sequence ID" value="KRG11951.1"/>
    <property type="molecule type" value="Genomic_DNA"/>
</dbReference>
<gene>
    <name evidence="1" type="ORF">ACA29_12560</name>
</gene>
<organism evidence="1 2">
    <name type="scientific">Lederbergia galactosidilytica</name>
    <dbReference type="NCBI Taxonomy" id="217031"/>
    <lineage>
        <taxon>Bacteria</taxon>
        <taxon>Bacillati</taxon>
        <taxon>Bacillota</taxon>
        <taxon>Bacilli</taxon>
        <taxon>Bacillales</taxon>
        <taxon>Bacillaceae</taxon>
        <taxon>Lederbergia</taxon>
    </lineage>
</organism>
<reference evidence="1 2" key="1">
    <citation type="submission" date="2015-06" db="EMBL/GenBank/DDBJ databases">
        <title>Genome sequencing project of Bacillus galactosidilyticus PL133.</title>
        <authorList>
            <person name="Gaiero J."/>
            <person name="Nicol R."/>
            <person name="Habash M."/>
        </authorList>
    </citation>
    <scope>NUCLEOTIDE SEQUENCE [LARGE SCALE GENOMIC DNA]</scope>
    <source>
        <strain evidence="1 2">PL133</strain>
    </source>
</reference>
<protein>
    <submittedName>
        <fullName evidence="1">Uncharacterized protein</fullName>
    </submittedName>
</protein>
<evidence type="ECO:0000313" key="2">
    <source>
        <dbReference type="Proteomes" id="UP000053881"/>
    </source>
</evidence>